<evidence type="ECO:0000313" key="2">
    <source>
        <dbReference type="EMBL" id="SHM10663.1"/>
    </source>
</evidence>
<evidence type="ECO:0000256" key="1">
    <source>
        <dbReference type="SAM" id="MobiDB-lite"/>
    </source>
</evidence>
<feature type="compositionally biased region" description="Pro residues" evidence="1">
    <location>
        <begin position="266"/>
        <end position="278"/>
    </location>
</feature>
<feature type="region of interest" description="Disordered" evidence="1">
    <location>
        <begin position="236"/>
        <end position="330"/>
    </location>
</feature>
<dbReference type="STRING" id="53463.SAMN05444389_103391"/>
<reference evidence="3" key="1">
    <citation type="submission" date="2016-11" db="EMBL/GenBank/DDBJ databases">
        <authorList>
            <person name="Varghese N."/>
            <person name="Submissions S."/>
        </authorList>
    </citation>
    <scope>NUCLEOTIDE SEQUENCE [LARGE SCALE GENOMIC DNA]</scope>
    <source>
        <strain evidence="3">DSM 6637</strain>
    </source>
</reference>
<name>A0A1M7G328_9RHOB</name>
<feature type="non-terminal residue" evidence="2">
    <location>
        <position position="1"/>
    </location>
</feature>
<dbReference type="EMBL" id="FRCK01000003">
    <property type="protein sequence ID" value="SHM10663.1"/>
    <property type="molecule type" value="Genomic_DNA"/>
</dbReference>
<feature type="compositionally biased region" description="Low complexity" evidence="1">
    <location>
        <begin position="310"/>
        <end position="319"/>
    </location>
</feature>
<feature type="compositionally biased region" description="Pro residues" evidence="1">
    <location>
        <begin position="320"/>
        <end position="330"/>
    </location>
</feature>
<dbReference type="Proteomes" id="UP000184444">
    <property type="component" value="Unassembled WGS sequence"/>
</dbReference>
<feature type="region of interest" description="Disordered" evidence="1">
    <location>
        <begin position="1"/>
        <end position="38"/>
    </location>
</feature>
<dbReference type="AlphaFoldDB" id="A0A1M7G328"/>
<protein>
    <submittedName>
        <fullName evidence="2">Uncharacterized protein</fullName>
    </submittedName>
</protein>
<organism evidence="2 3">
    <name type="scientific">Paracoccus solventivorans</name>
    <dbReference type="NCBI Taxonomy" id="53463"/>
    <lineage>
        <taxon>Bacteria</taxon>
        <taxon>Pseudomonadati</taxon>
        <taxon>Pseudomonadota</taxon>
        <taxon>Alphaproteobacteria</taxon>
        <taxon>Rhodobacterales</taxon>
        <taxon>Paracoccaceae</taxon>
        <taxon>Paracoccus</taxon>
    </lineage>
</organism>
<evidence type="ECO:0000313" key="3">
    <source>
        <dbReference type="Proteomes" id="UP000184444"/>
    </source>
</evidence>
<accession>A0A1M7G328</accession>
<proteinExistence type="predicted"/>
<gene>
    <name evidence="2" type="ORF">SAMN05444389_103391</name>
</gene>
<feature type="region of interest" description="Disordered" evidence="1">
    <location>
        <begin position="124"/>
        <end position="209"/>
    </location>
</feature>
<sequence length="330" mass="35540">LPRLPRPTAPYRALPRPTAPYRALPRPTAPYRALPRPTAPYRALPRPTGCGALAGCQHSGLECRVWLFQPLCAAFETRSPVCSPSSPGHPFTTAHFSRFPPAVPRAGAVTPDAPNATHFYASLKRFPLPGGPAGRRPRRERPVTPPHSHACPTPCLAGRRPCPEQPITPTRFSMLPPIEERPLQSGPRSNRRSSSRDRQCPVLHENPVRPAPLRALSPLNLATLSSCYKYPESSRAVEAGDGSENPATQFHGPTRRTVFHEHGRPRPAPPAPPEPPPKTSTARLLALRHRHPPGDHHAPGPPADTARGQPTAPASSSGLPPSPRPASPAA</sequence>
<keyword evidence="3" id="KW-1185">Reference proteome</keyword>